<protein>
    <submittedName>
        <fullName evidence="1">Uncharacterized protein</fullName>
    </submittedName>
</protein>
<evidence type="ECO:0000313" key="2">
    <source>
        <dbReference type="Proteomes" id="UP000012329"/>
    </source>
</evidence>
<sequence length="148" mass="18053">MPGTLPYYIYVKSGRPRSEDWHYEKKNENIYIFRTQNSSYDVLRSIVRKKSNCFTKIFRVLRRRGFGKKIQQLQKEDFLPYEHAHIEADLKEFKYWTYPKERWVYSWKKISILEYLPTLFYSSESNVKLQSDRFEILRVCPKTVQCGN</sequence>
<organism evidence="1 2">
    <name type="scientific">Leptospira interrogans str. 2002000626</name>
    <dbReference type="NCBI Taxonomy" id="996803"/>
    <lineage>
        <taxon>Bacteria</taxon>
        <taxon>Pseudomonadati</taxon>
        <taxon>Spirochaetota</taxon>
        <taxon>Spirochaetia</taxon>
        <taxon>Leptospirales</taxon>
        <taxon>Leptospiraceae</taxon>
        <taxon>Leptospira</taxon>
    </lineage>
</organism>
<reference evidence="1 2" key="1">
    <citation type="submission" date="2013-02" db="EMBL/GenBank/DDBJ databases">
        <authorList>
            <person name="Harkins D.M."/>
            <person name="Durkin A.S."/>
            <person name="Brinkac L.M."/>
            <person name="Haft D.H."/>
            <person name="Selengut J.D."/>
            <person name="Sanka R."/>
            <person name="DePew J."/>
            <person name="Purushe J."/>
            <person name="Whelen A.C."/>
            <person name="Vinetz J.M."/>
            <person name="Sutton G.G."/>
            <person name="Nierman W.C."/>
            <person name="Fouts D.E."/>
        </authorList>
    </citation>
    <scope>NUCLEOTIDE SEQUENCE [LARGE SCALE GENOMIC DNA]</scope>
    <source>
        <strain evidence="1 2">2002000626</strain>
    </source>
</reference>
<evidence type="ECO:0000313" key="1">
    <source>
        <dbReference type="EMBL" id="EMY06657.1"/>
    </source>
</evidence>
<proteinExistence type="predicted"/>
<accession>A0A829D842</accession>
<dbReference type="Proteomes" id="UP000012329">
    <property type="component" value="Unassembled WGS sequence"/>
</dbReference>
<comment type="caution">
    <text evidence="1">The sequence shown here is derived from an EMBL/GenBank/DDBJ whole genome shotgun (WGS) entry which is preliminary data.</text>
</comment>
<dbReference type="EMBL" id="AFJL02000022">
    <property type="protein sequence ID" value="EMY06657.1"/>
    <property type="molecule type" value="Genomic_DNA"/>
</dbReference>
<gene>
    <name evidence="1" type="ORF">LEP1GSC029_3973</name>
</gene>
<dbReference type="AlphaFoldDB" id="A0A829D842"/>
<name>A0A829D842_LEPIR</name>